<feature type="domain" description="YokE-like PH" evidence="2">
    <location>
        <begin position="36"/>
        <end position="125"/>
    </location>
</feature>
<dbReference type="Proteomes" id="UP000182977">
    <property type="component" value="Chromosome I"/>
</dbReference>
<organism evidence="3 4">
    <name type="scientific">Jiangella alkaliphila</name>
    <dbReference type="NCBI Taxonomy" id="419479"/>
    <lineage>
        <taxon>Bacteria</taxon>
        <taxon>Bacillati</taxon>
        <taxon>Actinomycetota</taxon>
        <taxon>Actinomycetes</taxon>
        <taxon>Jiangellales</taxon>
        <taxon>Jiangellaceae</taxon>
        <taxon>Jiangella</taxon>
    </lineage>
</organism>
<accession>A0A1H2KUN6</accession>
<reference evidence="4" key="1">
    <citation type="submission" date="2016-10" db="EMBL/GenBank/DDBJ databases">
        <authorList>
            <person name="Varghese N."/>
            <person name="Submissions S."/>
        </authorList>
    </citation>
    <scope>NUCLEOTIDE SEQUENCE [LARGE SCALE GENOMIC DNA]</scope>
    <source>
        <strain evidence="4">DSM 45079</strain>
    </source>
</reference>
<evidence type="ECO:0000259" key="2">
    <source>
        <dbReference type="Pfam" id="PF14470"/>
    </source>
</evidence>
<dbReference type="AlphaFoldDB" id="A0A1H2KUN6"/>
<dbReference type="STRING" id="419479.SAMN04488563_4315"/>
<dbReference type="InterPro" id="IPR039519">
    <property type="entry name" value="YokE-like_PH"/>
</dbReference>
<keyword evidence="4" id="KW-1185">Reference proteome</keyword>
<name>A0A1H2KUN6_9ACTN</name>
<proteinExistence type="predicted"/>
<evidence type="ECO:0000313" key="3">
    <source>
        <dbReference type="EMBL" id="SDU72255.1"/>
    </source>
</evidence>
<evidence type="ECO:0000313" key="4">
    <source>
        <dbReference type="Proteomes" id="UP000182977"/>
    </source>
</evidence>
<evidence type="ECO:0000259" key="1">
    <source>
        <dbReference type="Pfam" id="PF09851"/>
    </source>
</evidence>
<dbReference type="OrthoDB" id="5996503at2"/>
<dbReference type="Pfam" id="PF09851">
    <property type="entry name" value="SHOCT"/>
    <property type="match status" value="1"/>
</dbReference>
<feature type="domain" description="SHOCT" evidence="1">
    <location>
        <begin position="142"/>
        <end position="169"/>
    </location>
</feature>
<sequence length="172" mass="19186">MTGDDEDLRPDIGAAKRRMRLTSGGERELVRLEWVLHDGETVERMATGMYGRGVGLLALTDRRLVFLHRGRLSQTTEDFPIDRITTVQWHTGVLSGTITVHATGKRAEITNVHKDDGRALTDRLRERIALPAPAPGGDGVIEQIRRLGELRDAGIVTEEEFAAKKAELLRRL</sequence>
<dbReference type="InterPro" id="IPR018649">
    <property type="entry name" value="SHOCT"/>
</dbReference>
<dbReference type="Pfam" id="PF14470">
    <property type="entry name" value="bPH_3"/>
    <property type="match status" value="1"/>
</dbReference>
<dbReference type="RefSeq" id="WP_052763087.1">
    <property type="nucleotide sequence ID" value="NZ_LBMC01000059.1"/>
</dbReference>
<dbReference type="EMBL" id="LT629791">
    <property type="protein sequence ID" value="SDU72255.1"/>
    <property type="molecule type" value="Genomic_DNA"/>
</dbReference>
<gene>
    <name evidence="3" type="ORF">SAMN04488563_4315</name>
</gene>
<protein>
    <submittedName>
        <fullName evidence="3">Short C-terminal domain-containing protein</fullName>
    </submittedName>
</protein>